<proteinExistence type="inferred from homology"/>
<dbReference type="AlphaFoldDB" id="A0AAC9P091"/>
<evidence type="ECO:0000313" key="8">
    <source>
        <dbReference type="Proteomes" id="UP000182703"/>
    </source>
</evidence>
<accession>A0AAC9P091</accession>
<keyword evidence="7" id="KW-0614">Plasmid</keyword>
<feature type="binding site" evidence="5">
    <location>
        <position position="172"/>
    </location>
    <ligand>
        <name>dimethylallyl phosphate</name>
        <dbReference type="ChEBI" id="CHEBI:88052"/>
    </ligand>
</feature>
<evidence type="ECO:0000313" key="7">
    <source>
        <dbReference type="EMBL" id="APF39394.1"/>
    </source>
</evidence>
<keyword evidence="8" id="KW-1185">Reference proteome</keyword>
<dbReference type="InterPro" id="IPR036551">
    <property type="entry name" value="Flavin_trans-like"/>
</dbReference>
<evidence type="ECO:0000256" key="3">
    <source>
        <dbReference type="ARBA" id="ARBA00022643"/>
    </source>
</evidence>
<keyword evidence="4 5" id="KW-0808">Transferase</keyword>
<feature type="domain" description="Flavoprotein" evidence="6">
    <location>
        <begin position="6"/>
        <end position="168"/>
    </location>
</feature>
<comment type="similarity">
    <text evidence="5">Belongs to the UbiX/PAD1 family.</text>
</comment>
<protein>
    <recommendedName>
        <fullName evidence="5">Flavin prenyltransferase UbiX</fullName>
        <ecNumber evidence="5">2.5.1.129</ecNumber>
    </recommendedName>
</protein>
<comment type="catalytic activity">
    <reaction evidence="5">
        <text>dimethylallyl phosphate + FMNH2 = prenylated FMNH2 + phosphate</text>
        <dbReference type="Rhea" id="RHEA:37743"/>
        <dbReference type="ChEBI" id="CHEBI:43474"/>
        <dbReference type="ChEBI" id="CHEBI:57618"/>
        <dbReference type="ChEBI" id="CHEBI:87467"/>
        <dbReference type="ChEBI" id="CHEBI:88052"/>
        <dbReference type="EC" id="2.5.1.129"/>
    </reaction>
</comment>
<dbReference type="Gene3D" id="3.40.50.1950">
    <property type="entry name" value="Flavin prenyltransferase-like"/>
    <property type="match status" value="1"/>
</dbReference>
<sequence length="197" mass="20300">MNGRTRIVVGISGASGAALGLRAVELLAGLGGIEVHSVVTRSGERTLAHEVGPHALGRIERLSIRHPCEDIGASIASGSFRTAGMVVAPCSIRTLGALAGCILDNLLVRAADVHLKERRRLVLLVRESPLHIGHIRAMAAVSEAGAVVAPPVPAFYMKPQTVSDVVDATARRAVSLLGLPGGGVEWTGENPPPAAAV</sequence>
<evidence type="ECO:0000256" key="2">
    <source>
        <dbReference type="ARBA" id="ARBA00022630"/>
    </source>
</evidence>
<dbReference type="HAMAP" id="MF_01984">
    <property type="entry name" value="ubiX_pad"/>
    <property type="match status" value="1"/>
</dbReference>
<evidence type="ECO:0000256" key="1">
    <source>
        <dbReference type="ARBA" id="ARBA00022602"/>
    </source>
</evidence>
<reference evidence="7 8" key="1">
    <citation type="submission" date="2016-11" db="EMBL/GenBank/DDBJ databases">
        <title>Complete genome sequence of the aerobically denitrifying bacterium Chelatococcus daeguensis TAD1.</title>
        <authorList>
            <person name="Yang Y."/>
            <person name="Huang S."/>
            <person name="Lin E."/>
        </authorList>
    </citation>
    <scope>NUCLEOTIDE SEQUENCE [LARGE SCALE GENOMIC DNA]</scope>
    <source>
        <strain evidence="7 8">TAD1</strain>
        <plasmid evidence="8">ptad1</plasmid>
    </source>
</reference>
<feature type="binding site" evidence="5">
    <location>
        <begin position="13"/>
        <end position="15"/>
    </location>
    <ligand>
        <name>FMN</name>
        <dbReference type="ChEBI" id="CHEBI:58210"/>
    </ligand>
</feature>
<dbReference type="InterPro" id="IPR003382">
    <property type="entry name" value="Flavoprotein"/>
</dbReference>
<evidence type="ECO:0000259" key="6">
    <source>
        <dbReference type="Pfam" id="PF02441"/>
    </source>
</evidence>
<dbReference type="Proteomes" id="UP000182703">
    <property type="component" value="Plasmid pTAD1"/>
</dbReference>
<dbReference type="Pfam" id="PF02441">
    <property type="entry name" value="Flavoprotein"/>
    <property type="match status" value="1"/>
</dbReference>
<keyword evidence="1 5" id="KW-0637">Prenyltransferase</keyword>
<evidence type="ECO:0000256" key="5">
    <source>
        <dbReference type="HAMAP-Rule" id="MF_01984"/>
    </source>
</evidence>
<feature type="binding site" evidence="5">
    <location>
        <position position="40"/>
    </location>
    <ligand>
        <name>FMN</name>
        <dbReference type="ChEBI" id="CHEBI:58210"/>
    </ligand>
</feature>
<feature type="binding site" evidence="5">
    <location>
        <position position="156"/>
    </location>
    <ligand>
        <name>dimethylallyl phosphate</name>
        <dbReference type="ChEBI" id="CHEBI:88052"/>
    </ligand>
</feature>
<dbReference type="InterPro" id="IPR004507">
    <property type="entry name" value="UbiX-like"/>
</dbReference>
<dbReference type="GO" id="GO:0106141">
    <property type="term" value="F:flavin prenyltransferase activity"/>
    <property type="evidence" value="ECO:0007669"/>
    <property type="project" value="UniProtKB-EC"/>
</dbReference>
<feature type="binding site" evidence="5">
    <location>
        <position position="126"/>
    </location>
    <ligand>
        <name>FMN</name>
        <dbReference type="ChEBI" id="CHEBI:58210"/>
    </ligand>
</feature>
<dbReference type="NCBIfam" id="TIGR00421">
    <property type="entry name" value="ubiX_pad"/>
    <property type="match status" value="1"/>
</dbReference>
<dbReference type="KEGG" id="cdq:BOQ54_18000"/>
<organism evidence="7 8">
    <name type="scientific">Chelatococcus daeguensis</name>
    <dbReference type="NCBI Taxonomy" id="444444"/>
    <lineage>
        <taxon>Bacteria</taxon>
        <taxon>Pseudomonadati</taxon>
        <taxon>Pseudomonadota</taxon>
        <taxon>Alphaproteobacteria</taxon>
        <taxon>Hyphomicrobiales</taxon>
        <taxon>Chelatococcaceae</taxon>
        <taxon>Chelatococcus</taxon>
    </lineage>
</organism>
<dbReference type="EMBL" id="CP018096">
    <property type="protein sequence ID" value="APF39394.1"/>
    <property type="molecule type" value="Genomic_DNA"/>
</dbReference>
<comment type="function">
    <text evidence="5">Flavin prenyltransferase that catalyzes the synthesis of the prenylated FMN cofactor (prenyl-FMN) for 4-hydroxy-3-polyprenylbenzoic acid decarboxylase UbiD. The prenyltransferase is metal-independent and links a dimethylallyl moiety from dimethylallyl monophosphate (DMAP) to the flavin N5 and C6 atoms of FMN.</text>
</comment>
<dbReference type="EC" id="2.5.1.129" evidence="5"/>
<gene>
    <name evidence="5" type="primary">ubiX</name>
    <name evidence="7" type="ORF">BOQ54_18000</name>
</gene>
<dbReference type="RefSeq" id="WP_055458674.1">
    <property type="nucleotide sequence ID" value="NZ_CP018096.1"/>
</dbReference>
<geneLocation type="plasmid" evidence="8">
    <name>ptad1</name>
</geneLocation>
<dbReference type="NCBIfam" id="NF004685">
    <property type="entry name" value="PRK06029.1"/>
    <property type="match status" value="1"/>
</dbReference>
<keyword evidence="2 5" id="KW-0285">Flavoprotein</keyword>
<evidence type="ECO:0000256" key="4">
    <source>
        <dbReference type="ARBA" id="ARBA00022679"/>
    </source>
</evidence>
<dbReference type="SUPFAM" id="SSF52507">
    <property type="entry name" value="Homo-oligomeric flavin-containing Cys decarboxylases, HFCD"/>
    <property type="match status" value="1"/>
</dbReference>
<comment type="caution">
    <text evidence="5">Lacks conserved residue(s) required for the propagation of feature annotation.</text>
</comment>
<feature type="binding site" evidence="5">
    <location>
        <begin position="91"/>
        <end position="94"/>
    </location>
    <ligand>
        <name>FMN</name>
        <dbReference type="ChEBI" id="CHEBI:58210"/>
    </ligand>
</feature>
<name>A0AAC9P091_9HYPH</name>
<keyword evidence="3 5" id="KW-0288">FMN</keyword>